<sequence length="148" mass="15910">MRMGTFKDDSTCELTGSITAGPSQSPESHIGGRLASLQAARAGRSLLCASNEHPPSCLLLLDDQRVPTLSSNRESVSVELILGSDLGAANEVQLFQGGPIVHGVMVPRKHCDELLPLIHQYKQMFEGLVLFAFLPAPLTQIQIASEMT</sequence>
<proteinExistence type="predicted"/>
<feature type="region of interest" description="Disordered" evidence="1">
    <location>
        <begin position="1"/>
        <end position="30"/>
    </location>
</feature>
<keyword evidence="3" id="KW-1185">Reference proteome</keyword>
<feature type="compositionally biased region" description="Polar residues" evidence="1">
    <location>
        <begin position="12"/>
        <end position="27"/>
    </location>
</feature>
<evidence type="ECO:0000313" key="2">
    <source>
        <dbReference type="EMBL" id="MXQ89725.1"/>
    </source>
</evidence>
<accession>A0A6B0RID0</accession>
<reference evidence="2" key="1">
    <citation type="submission" date="2019-10" db="EMBL/GenBank/DDBJ databases">
        <title>The sequence and de novo assembly of the wild yak genome.</title>
        <authorList>
            <person name="Liu Y."/>
        </authorList>
    </citation>
    <scope>NUCLEOTIDE SEQUENCE [LARGE SCALE GENOMIC DNA]</scope>
    <source>
        <strain evidence="2">WY2019</strain>
    </source>
</reference>
<name>A0A6B0RID0_9CETA</name>
<gene>
    <name evidence="2" type="ORF">E5288_WYG011594</name>
</gene>
<comment type="caution">
    <text evidence="2">The sequence shown here is derived from an EMBL/GenBank/DDBJ whole genome shotgun (WGS) entry which is preliminary data.</text>
</comment>
<protein>
    <submittedName>
        <fullName evidence="2">Uncharacterized protein</fullName>
    </submittedName>
</protein>
<dbReference type="AlphaFoldDB" id="A0A6B0RID0"/>
<dbReference type="Proteomes" id="UP000322234">
    <property type="component" value="Unassembled WGS sequence"/>
</dbReference>
<evidence type="ECO:0000313" key="3">
    <source>
        <dbReference type="Proteomes" id="UP000322234"/>
    </source>
</evidence>
<evidence type="ECO:0000256" key="1">
    <source>
        <dbReference type="SAM" id="MobiDB-lite"/>
    </source>
</evidence>
<feature type="compositionally biased region" description="Basic and acidic residues" evidence="1">
    <location>
        <begin position="1"/>
        <end position="10"/>
    </location>
</feature>
<dbReference type="EMBL" id="VBQZ03000058">
    <property type="protein sequence ID" value="MXQ89725.1"/>
    <property type="molecule type" value="Genomic_DNA"/>
</dbReference>
<organism evidence="2 3">
    <name type="scientific">Bos mutus</name>
    <name type="common">wild yak</name>
    <dbReference type="NCBI Taxonomy" id="72004"/>
    <lineage>
        <taxon>Eukaryota</taxon>
        <taxon>Metazoa</taxon>
        <taxon>Chordata</taxon>
        <taxon>Craniata</taxon>
        <taxon>Vertebrata</taxon>
        <taxon>Euteleostomi</taxon>
        <taxon>Mammalia</taxon>
        <taxon>Eutheria</taxon>
        <taxon>Laurasiatheria</taxon>
        <taxon>Artiodactyla</taxon>
        <taxon>Ruminantia</taxon>
        <taxon>Pecora</taxon>
        <taxon>Bovidae</taxon>
        <taxon>Bovinae</taxon>
        <taxon>Bos</taxon>
    </lineage>
</organism>